<reference evidence="47 51" key="5">
    <citation type="submission" date="2018-06" db="EMBL/GenBank/DDBJ databases">
        <authorList>
            <consortium name="PulseNet: The National Subtyping Network for Foodborne Disease Surveillance"/>
            <person name="Tarr C.L."/>
            <person name="Trees E."/>
            <person name="Katz L.S."/>
            <person name="Carleton-Romer H.A."/>
            <person name="Stroika S."/>
            <person name="Kucerova Z."/>
            <person name="Roache K.F."/>
            <person name="Sabol A.L."/>
            <person name="Besser J."/>
            <person name="Gerner-Smidt P."/>
        </authorList>
    </citation>
    <scope>NUCLEOTIDE SEQUENCE [LARGE SCALE GENOMIC DNA]</scope>
    <source>
        <strain evidence="3 47">2015L-6227</strain>
        <strain evidence="6 51">PNUSAL000910</strain>
        <strain evidence="12 52">PNUSAL002180</strain>
        <strain evidence="25 50">PNUSAL004402</strain>
        <strain evidence="31 66">PNUSAL005692</strain>
    </source>
</reference>
<evidence type="ECO:0000313" key="73">
    <source>
        <dbReference type="Proteomes" id="UP000540117"/>
    </source>
</evidence>
<dbReference type="EMBL" id="AABAGT010000005">
    <property type="protein sequence ID" value="EAG0866467.1"/>
    <property type="molecule type" value="Genomic_DNA"/>
</dbReference>
<reference evidence="46 49" key="4">
    <citation type="submission" date="2018-06" db="EMBL/GenBank/DDBJ databases">
        <authorList>
            <consortium name="GenomeTrakr: Next Generation Sequencing Network for Food Pathogen Tracability"/>
        </authorList>
    </citation>
    <scope>NUCLEOTIDE SEQUENCE [LARGE SCALE GENOMIC DNA]</scope>
    <source>
        <strain evidence="16 75">10B02965A-1</strain>
        <strain evidence="18 70">CFSAN063727</strain>
        <strain evidence="32 61">CFSAN102901</strain>
        <strain evidence="10 56">FDA00006494</strain>
        <strain evidence="4 54">FDA00007096</strain>
        <strain evidence="14">FDA00011243</strain>
        <strain evidence="5 45">FDA00013332</strain>
        <strain evidence="9 48">FDA00013853</strain>
        <strain evidence="27 60">FDA00014336</strain>
        <strain evidence="29 57">FDA00014370</strain>
        <strain evidence="28 58">FDA00014392</strain>
        <strain evidence="35">FDA00015054</strain>
        <strain evidence="17 73">FDA1005580-S054-001</strain>
        <strain evidence="64">FDA1090798-S029-001</strain>
        <strain evidence="65">FDA956581-098-004</strain>
        <strain evidence="15 68">FDA960927-006-004</strain>
        <strain evidence="19 76">FLAG-38921</strain>
        <strain evidence="13 46">FLAG-54356</strain>
        <strain evidence="8 55">FSIS31901579</strain>
        <strain evidence="24 69">LS1344</strain>
        <strain evidence="33 62">OSF101448</strain>
        <strain evidence="7 49">VA-WGS-00405</strain>
    </source>
</reference>
<evidence type="ECO:0000313" key="78">
    <source>
        <dbReference type="Proteomes" id="UP000843503"/>
    </source>
</evidence>
<evidence type="ECO:0000313" key="59">
    <source>
        <dbReference type="Proteomes" id="UP000410967"/>
    </source>
</evidence>
<evidence type="ECO:0000313" key="72">
    <source>
        <dbReference type="Proteomes" id="UP000533021"/>
    </source>
</evidence>
<evidence type="ECO:0000313" key="47">
    <source>
        <dbReference type="Proteomes" id="UP000339309"/>
    </source>
</evidence>
<dbReference type="RefSeq" id="WP_003730742.1">
    <property type="nucleotide sequence ID" value="NC_021824.1"/>
</dbReference>
<dbReference type="Proteomes" id="UP000540117">
    <property type="component" value="Unassembled WGS sequence"/>
</dbReference>
<evidence type="ECO:0000313" key="50">
    <source>
        <dbReference type="Proteomes" id="UP000350032"/>
    </source>
</evidence>
<evidence type="ECO:0000313" key="70">
    <source>
        <dbReference type="Proteomes" id="UP000528151"/>
    </source>
</evidence>
<evidence type="ECO:0000313" key="44">
    <source>
        <dbReference type="Proteomes" id="UP000272537"/>
    </source>
</evidence>
<evidence type="ECO:0000313" key="61">
    <source>
        <dbReference type="Proteomes" id="UP000455569"/>
    </source>
</evidence>
<dbReference type="AlphaFoldDB" id="A0A0B8RER1"/>
<evidence type="ECO:0000313" key="4">
    <source>
        <dbReference type="EMBL" id="EAC5550479.1"/>
    </source>
</evidence>
<evidence type="ECO:0000313" key="23">
    <source>
        <dbReference type="EMBL" id="EAH3293847.1"/>
    </source>
</evidence>
<evidence type="ECO:0000313" key="34">
    <source>
        <dbReference type="EMBL" id="EDO0984533.1"/>
    </source>
</evidence>
<dbReference type="EMBL" id="AABBYJ010000003">
    <property type="protein sequence ID" value="EAG4330822.1"/>
    <property type="molecule type" value="Genomic_DNA"/>
</dbReference>
<evidence type="ECO:0000313" key="41">
    <source>
        <dbReference type="EMBL" id="HAJ9593413.1"/>
    </source>
</evidence>
<comment type="caution">
    <text evidence="22">The sequence shown here is derived from an EMBL/GenBank/DDBJ whole genome shotgun (WGS) entry which is preliminary data.</text>
</comment>
<evidence type="ECO:0000313" key="74">
    <source>
        <dbReference type="Proteomes" id="UP000546397"/>
    </source>
</evidence>
<dbReference type="Proteomes" id="UP000843775">
    <property type="component" value="Unassembled WGS sequence"/>
</dbReference>
<dbReference type="EMBL" id="AABAYG010000003">
    <property type="protein sequence ID" value="EAG2245097.1"/>
    <property type="molecule type" value="Genomic_DNA"/>
</dbReference>
<dbReference type="EMBL" id="AAAKQF010000001">
    <property type="protein sequence ID" value="EAC9038749.1"/>
    <property type="molecule type" value="Genomic_DNA"/>
</dbReference>
<evidence type="ECO:0000313" key="17">
    <source>
        <dbReference type="EMBL" id="EAG4330822.1"/>
    </source>
</evidence>
<evidence type="ECO:0000313" key="6">
    <source>
        <dbReference type="EMBL" id="EAC9038749.1"/>
    </source>
</evidence>
<dbReference type="Proteomes" id="UP000530452">
    <property type="component" value="Unassembled WGS sequence"/>
</dbReference>
<dbReference type="Proteomes" id="UP000339309">
    <property type="component" value="Unassembled WGS sequence"/>
</dbReference>
<dbReference type="EMBL" id="DAAJCS010000001">
    <property type="protein sequence ID" value="HAC0011526.1"/>
    <property type="molecule type" value="Genomic_DNA"/>
</dbReference>
<evidence type="ECO:0000313" key="31">
    <source>
        <dbReference type="EMBL" id="ECY9784002.1"/>
    </source>
</evidence>
<evidence type="ECO:0000313" key="7">
    <source>
        <dbReference type="EMBL" id="EAD3792123.1"/>
    </source>
</evidence>
<evidence type="ECO:0000313" key="21">
    <source>
        <dbReference type="EMBL" id="EAG9518833.1"/>
    </source>
</evidence>
<dbReference type="Proteomes" id="UP000844415">
    <property type="component" value="Unassembled WGS sequence"/>
</dbReference>
<evidence type="ECO:0000313" key="15">
    <source>
        <dbReference type="EMBL" id="EAG2514536.1"/>
    </source>
</evidence>
<evidence type="ECO:0000313" key="81">
    <source>
        <dbReference type="Proteomes" id="UP000852906"/>
    </source>
</evidence>
<dbReference type="EMBL" id="AAAQQZ010000004">
    <property type="protein sequence ID" value="EAE1339023.1"/>
    <property type="molecule type" value="Genomic_DNA"/>
</dbReference>
<evidence type="ECO:0000313" key="68">
    <source>
        <dbReference type="Proteomes" id="UP000525850"/>
    </source>
</evidence>
<dbReference type="Proteomes" id="UP000379076">
    <property type="component" value="Unassembled WGS sequence"/>
</dbReference>
<evidence type="ECO:0000313" key="75">
    <source>
        <dbReference type="Proteomes" id="UP000549379"/>
    </source>
</evidence>
<evidence type="ECO:0000256" key="1">
    <source>
        <dbReference type="ARBA" id="ARBA00022443"/>
    </source>
</evidence>
<dbReference type="EMBL" id="AABBZO010000001">
    <property type="protein sequence ID" value="EAG4460824.1"/>
    <property type="molecule type" value="Genomic_DNA"/>
</dbReference>
<dbReference type="Proteomes" id="UP000344343">
    <property type="component" value="Unassembled WGS sequence"/>
</dbReference>
<evidence type="ECO:0000313" key="11">
    <source>
        <dbReference type="EMBL" id="EAE4941740.1"/>
    </source>
</evidence>
<dbReference type="Proteomes" id="UP000345329">
    <property type="component" value="Unassembled WGS sequence"/>
</dbReference>
<dbReference type="Proteomes" id="UP000522199">
    <property type="component" value="Unassembled WGS sequence"/>
</dbReference>
<evidence type="ECO:0000313" key="56">
    <source>
        <dbReference type="Proteomes" id="UP000379076"/>
    </source>
</evidence>
<evidence type="ECO:0000313" key="77">
    <source>
        <dbReference type="Proteomes" id="UP000841146"/>
    </source>
</evidence>
<dbReference type="EMBL" id="AALEDS010000001">
    <property type="protein sequence ID" value="ECY6542860.1"/>
    <property type="molecule type" value="Genomic_DNA"/>
</dbReference>
<dbReference type="Proteomes" id="UP000467347">
    <property type="component" value="Unassembled WGS sequence"/>
</dbReference>
<dbReference type="EMBL" id="DABJAN010000003">
    <property type="protein sequence ID" value="HAJ9593413.1"/>
    <property type="molecule type" value="Genomic_DNA"/>
</dbReference>
<dbReference type="Proteomes" id="UP000272537">
    <property type="component" value="Unassembled WGS sequence"/>
</dbReference>
<evidence type="ECO:0000313" key="20">
    <source>
        <dbReference type="EMBL" id="EAG9386571.1"/>
    </source>
</evidence>
<dbReference type="EMBL" id="QXLS01000002">
    <property type="protein sequence ID" value="RKA09525.1"/>
    <property type="molecule type" value="Genomic_DNA"/>
</dbReference>
<dbReference type="Proteomes" id="UP000455569">
    <property type="component" value="Unassembled WGS sequence"/>
</dbReference>
<name>A0A0B8RER1_LISMN</name>
<evidence type="ECO:0000313" key="69">
    <source>
        <dbReference type="Proteomes" id="UP000527632"/>
    </source>
</evidence>
<dbReference type="Proteomes" id="UP000389283">
    <property type="component" value="Unassembled WGS sequence"/>
</dbReference>
<evidence type="ECO:0000313" key="76">
    <source>
        <dbReference type="Proteomes" id="UP000566721"/>
    </source>
</evidence>
<dbReference type="EMBL" id="AABBAW010000002">
    <property type="protein sequence ID" value="EAG2514536.1"/>
    <property type="molecule type" value="Genomic_DNA"/>
</dbReference>
<dbReference type="EMBL" id="AABFVG010000003">
    <property type="protein sequence ID" value="EAH2281650.1"/>
    <property type="molecule type" value="Genomic_DNA"/>
</dbReference>
<evidence type="ECO:0000313" key="18">
    <source>
        <dbReference type="EMBL" id="EAG4460824.1"/>
    </source>
</evidence>
<evidence type="ECO:0000313" key="38">
    <source>
        <dbReference type="EMBL" id="HAC0011526.1"/>
    </source>
</evidence>
<dbReference type="Proteomes" id="UP000467536">
    <property type="component" value="Unassembled WGS sequence"/>
</dbReference>
<dbReference type="Proteomes" id="UP000423131">
    <property type="component" value="Unassembled WGS sequence"/>
</dbReference>
<dbReference type="EMBL" id="AAAJKI010000011">
    <property type="protein sequence ID" value="EAC6547931.1"/>
    <property type="molecule type" value="Genomic_DNA"/>
</dbReference>
<dbReference type="EMBL" id="AANPAU010000001">
    <property type="protein sequence ID" value="EDP8512771.1"/>
    <property type="molecule type" value="Genomic_DNA"/>
</dbReference>
<evidence type="ECO:0000313" key="71">
    <source>
        <dbReference type="Proteomes" id="UP000530452"/>
    </source>
</evidence>
<evidence type="ECO:0000313" key="10">
    <source>
        <dbReference type="EMBL" id="EAE1339023.1"/>
    </source>
</evidence>
<evidence type="ECO:0000313" key="19">
    <source>
        <dbReference type="EMBL" id="EAG6168682.1"/>
    </source>
</evidence>
<gene>
    <name evidence="12" type="ORF">A8L61_04125</name>
    <name evidence="3" type="ORF">ABZ57_06210</name>
    <name evidence="42" type="ORF">AJL21_06345</name>
    <name evidence="10" type="ORF">ART25_08915</name>
    <name evidence="4" type="ORF">ARY78_08570</name>
    <name evidence="15" type="ORF">B1N52_05140</name>
    <name evidence="14" type="ORF">B1S26_06715</name>
    <name evidence="16" type="ORF">B5K54_01465</name>
    <name evidence="13" type="ORF">BCZ21_03945</name>
    <name evidence="18" type="ORF">CA369_00850</name>
    <name evidence="17" type="ORF">CAV64_06125</name>
    <name evidence="20" type="ORF">CW845_03620</name>
    <name evidence="22" type="ORF">D4920_06170</name>
    <name evidence="21" type="ORF">D4B11_03550</name>
    <name evidence="23" type="ORF">D5N24_05515</name>
    <name evidence="25" type="ORF">D7104_11525</name>
    <name evidence="19" type="ORF">DCT16_04675</name>
    <name evidence="5" type="ORF">DU018_06035</name>
    <name evidence="43" type="ORF">DYZ80_01169</name>
    <name evidence="11" type="ORF">E1W56_06745</name>
    <name evidence="24" type="ORF">E5F58_11390</name>
    <name evidence="9" type="ORF">EX365_12185</name>
    <name evidence="8" type="ORF">EXZ73_07110</name>
    <name evidence="30" type="ORF">F6436_00825</name>
    <name evidence="31" type="ORF">F6515_13505</name>
    <name evidence="26" type="ORF">FA835_08590</name>
    <name evidence="28" type="ORF">FLQ97_07165</name>
    <name evidence="27" type="ORF">FLR03_06215</name>
    <name evidence="29" type="ORF">FNX40_00820</name>
    <name evidence="34" type="ORF">FV747_00790</name>
    <name evidence="35" type="ORF">G3O21_000163</name>
    <name evidence="36" type="ORF">GHH22_05635</name>
    <name evidence="40" type="ORF">GI949_00835</name>
    <name evidence="33" type="ORF">GJW51_03635</name>
    <name evidence="32" type="ORF">GQG13_05110</name>
    <name evidence="37" type="ORF">GYS09_09200</name>
    <name evidence="38" type="ORF">GYX23_00805</name>
    <name evidence="39" type="ORF">GYY14_03680</name>
    <name evidence="41" type="ORF">HQN34_001615</name>
    <name evidence="6" type="ORF">KV70_00820</name>
    <name evidence="7" type="ORF">UI29_04950</name>
</gene>
<dbReference type="EMBL" id="AAHZFY010000013">
    <property type="protein sequence ID" value="ECB9513512.1"/>
    <property type="molecule type" value="Genomic_DNA"/>
</dbReference>
<evidence type="ECO:0000313" key="67">
    <source>
        <dbReference type="Proteomes" id="UP000522199"/>
    </source>
</evidence>
<evidence type="ECO:0000313" key="9">
    <source>
        <dbReference type="EMBL" id="EAD5787318.1"/>
    </source>
</evidence>
<dbReference type="Proteomes" id="UP000528151">
    <property type="component" value="Unassembled WGS sequence"/>
</dbReference>
<evidence type="ECO:0000313" key="62">
    <source>
        <dbReference type="Proteomes" id="UP000467347"/>
    </source>
</evidence>
<dbReference type="EMBL" id="AANCRK010000002">
    <property type="protein sequence ID" value="EDN7714504.1"/>
    <property type="molecule type" value="Genomic_DNA"/>
</dbReference>
<keyword evidence="1" id="KW-0728">SH3 domain</keyword>
<dbReference type="Proteomes" id="UP000840039">
    <property type="component" value="Unassembled WGS sequence"/>
</dbReference>
<dbReference type="EMBL" id="AABAWE010000002">
    <property type="protein sequence ID" value="EAG2086398.1"/>
    <property type="molecule type" value="Genomic_DNA"/>
</dbReference>
<evidence type="ECO:0000313" key="63">
    <source>
        <dbReference type="Proteomes" id="UP000467536"/>
    </source>
</evidence>
<dbReference type="EMBL" id="AAIAJJ010000001">
    <property type="protein sequence ID" value="ECC1555339.1"/>
    <property type="molecule type" value="Genomic_DNA"/>
</dbReference>
<evidence type="ECO:0000313" key="24">
    <source>
        <dbReference type="EMBL" id="EAH4242588.1"/>
    </source>
</evidence>
<evidence type="ECO:0000313" key="35">
    <source>
        <dbReference type="EMBL" id="EDP8512771.1"/>
    </source>
</evidence>
<evidence type="ECO:0000313" key="14">
    <source>
        <dbReference type="EMBL" id="EAG2245097.1"/>
    </source>
</evidence>
<evidence type="ECO:0000313" key="58">
    <source>
        <dbReference type="Proteomes" id="UP000398321"/>
    </source>
</evidence>
<dbReference type="EMBL" id="AABGUK010000004">
    <property type="protein sequence ID" value="EAH4242588.1"/>
    <property type="molecule type" value="Genomic_DNA"/>
</dbReference>
<dbReference type="Proteomes" id="UP000549379">
    <property type="component" value="Unassembled WGS sequence"/>
</dbReference>
<dbReference type="Proteomes" id="UP000546397">
    <property type="component" value="Unassembled WGS sequence"/>
</dbReference>
<evidence type="ECO:0000313" key="22">
    <source>
        <dbReference type="EMBL" id="EAH2281650.1"/>
    </source>
</evidence>
<dbReference type="KEGG" id="lmok:CQ02_14030"/>
<dbReference type="EMBL" id="AANDSR010000002">
    <property type="protein sequence ID" value="EDN9835756.1"/>
    <property type="molecule type" value="Genomic_DNA"/>
</dbReference>
<feature type="domain" description="SH3" evidence="2">
    <location>
        <begin position="1"/>
        <end position="63"/>
    </location>
</feature>
<dbReference type="Proteomes" id="UP000354255">
    <property type="component" value="Unassembled WGS sequence"/>
</dbReference>
<dbReference type="EMBL" id="AANEHK010000001">
    <property type="protein sequence ID" value="EDO0984533.1"/>
    <property type="molecule type" value="Genomic_DNA"/>
</dbReference>
<accession>A0A0B8RER1</accession>
<evidence type="ECO:0000313" key="33">
    <source>
        <dbReference type="EMBL" id="EDN9835756.1"/>
    </source>
</evidence>
<evidence type="ECO:0000313" key="12">
    <source>
        <dbReference type="EMBL" id="EAG0866467.1"/>
    </source>
</evidence>
<evidence type="ECO:0000313" key="5">
    <source>
        <dbReference type="EMBL" id="EAC6547931.1"/>
    </source>
</evidence>
<dbReference type="EMBL" id="AABCVX010000002">
    <property type="protein sequence ID" value="EAG6168682.1"/>
    <property type="molecule type" value="Genomic_DNA"/>
</dbReference>
<organism evidence="22 72">
    <name type="scientific">Listeria monocytogenes</name>
    <dbReference type="NCBI Taxonomy" id="1639"/>
    <lineage>
        <taxon>Bacteria</taxon>
        <taxon>Bacillati</taxon>
        <taxon>Bacillota</taxon>
        <taxon>Bacilli</taxon>
        <taxon>Bacillales</taxon>
        <taxon>Listeriaceae</taxon>
        <taxon>Listeria</taxon>
    </lineage>
</organism>
<dbReference type="Proteomes" id="UP000358545">
    <property type="component" value="Unassembled WGS sequence"/>
</dbReference>
<evidence type="ECO:0000313" key="48">
    <source>
        <dbReference type="Proteomes" id="UP000344343"/>
    </source>
</evidence>
<evidence type="ECO:0000313" key="80">
    <source>
        <dbReference type="Proteomes" id="UP000844415"/>
    </source>
</evidence>
<evidence type="ECO:0000313" key="30">
    <source>
        <dbReference type="EMBL" id="ECY6542860.1"/>
    </source>
</evidence>
<evidence type="ECO:0000313" key="39">
    <source>
        <dbReference type="EMBL" id="HAC0274468.1"/>
    </source>
</evidence>
<dbReference type="EMBL" id="DAAEEB010000003">
    <property type="protein sequence ID" value="HAA8052637.1"/>
    <property type="molecule type" value="Genomic_DNA"/>
</dbReference>
<evidence type="ECO:0000313" key="40">
    <source>
        <dbReference type="EMBL" id="HAC1753516.1"/>
    </source>
</evidence>
<dbReference type="EMBL" id="AABGHY010000003">
    <property type="protein sequence ID" value="EAH3293847.1"/>
    <property type="molecule type" value="Genomic_DNA"/>
</dbReference>
<evidence type="ECO:0000313" key="57">
    <source>
        <dbReference type="Proteomes" id="UP000389283"/>
    </source>
</evidence>
<evidence type="ECO:0000313" key="25">
    <source>
        <dbReference type="EMBL" id="EAK8898325.1"/>
    </source>
</evidence>
<dbReference type="PROSITE" id="PS50002">
    <property type="entry name" value="SH3"/>
    <property type="match status" value="1"/>
</dbReference>
<dbReference type="Proteomes" id="UP000841146">
    <property type="component" value="Unassembled WGS sequence"/>
</dbReference>
<dbReference type="Proteomes" id="UP000566721">
    <property type="component" value="Unassembled WGS sequence"/>
</dbReference>
<dbReference type="EMBL" id="AAHZFN010000007">
    <property type="protein sequence ID" value="ECB9473276.1"/>
    <property type="molecule type" value="Genomic_DNA"/>
</dbReference>
<dbReference type="Proteomes" id="UP000843503">
    <property type="component" value="Unassembled WGS sequence"/>
</dbReference>
<dbReference type="Proteomes" id="UP000533021">
    <property type="component" value="Unassembled WGS sequence"/>
</dbReference>
<dbReference type="EMBL" id="AABEKY010000002">
    <property type="protein sequence ID" value="EAG9386571.1"/>
    <property type="molecule type" value="Genomic_DNA"/>
</dbReference>
<dbReference type="EMBL" id="AAAMZD010000002">
    <property type="protein sequence ID" value="EAD3792123.1"/>
    <property type="molecule type" value="Genomic_DNA"/>
</dbReference>
<reference evidence="42 81" key="1">
    <citation type="submission" date="2016-09" db="EMBL/GenBank/DDBJ databases">
        <title>100K Listeria isolates.</title>
        <authorList>
            <person name="Chen P."/>
            <person name="Weimer B.C."/>
            <person name="Kong N."/>
            <person name="Huang B."/>
        </authorList>
    </citation>
    <scope>NUCLEOTIDE SEQUENCE [LARGE SCALE GENOMIC DNA]</scope>
    <source>
        <strain evidence="42 81">BCW_2383</strain>
    </source>
</reference>
<evidence type="ECO:0000313" key="46">
    <source>
        <dbReference type="Proteomes" id="UP000337746"/>
    </source>
</evidence>
<dbReference type="EMBL" id="AABEMN010000004">
    <property type="protein sequence ID" value="EAG9518833.1"/>
    <property type="molecule type" value="Genomic_DNA"/>
</dbReference>
<dbReference type="Proteomes" id="UP000410967">
    <property type="component" value="Unassembled WGS sequence"/>
</dbReference>
<dbReference type="Proteomes" id="UP000365297">
    <property type="component" value="Unassembled WGS sequence"/>
</dbReference>
<evidence type="ECO:0000313" key="42">
    <source>
        <dbReference type="EMBL" id="OET50810.1"/>
    </source>
</evidence>
<dbReference type="Proteomes" id="UP000364988">
    <property type="component" value="Unassembled WGS sequence"/>
</dbReference>
<dbReference type="Proteomes" id="UP000852906">
    <property type="component" value="Unassembled WGS sequence"/>
</dbReference>
<evidence type="ECO:0000313" key="45">
    <source>
        <dbReference type="Proteomes" id="UP000331186"/>
    </source>
</evidence>
<evidence type="ECO:0000313" key="8">
    <source>
        <dbReference type="EMBL" id="EAD5774064.1"/>
    </source>
</evidence>
<dbReference type="EMBL" id="AAAIXK010000004">
    <property type="protein sequence ID" value="EAC5550479.1"/>
    <property type="molecule type" value="Genomic_DNA"/>
</dbReference>
<dbReference type="EMBL" id="AACJYH010000009">
    <property type="protein sequence ID" value="EAK8898325.1"/>
    <property type="molecule type" value="Genomic_DNA"/>
</dbReference>
<reference evidence="71 72" key="6">
    <citation type="submission" date="2019-04" db="EMBL/GenBank/DDBJ databases">
        <authorList>
            <person name="Ashton P.M."/>
            <person name="Dallman T."/>
            <person name="Nair S."/>
            <person name="De Pinna E."/>
            <person name="Peters T."/>
            <person name="Grant K."/>
        </authorList>
    </citation>
    <scope>NUCLEOTIDE SEQUENCE [LARGE SCALE GENOMIC DNA]</scope>
    <source>
        <strain evidence="22 72">282333</strain>
        <strain evidence="23 71">282352</strain>
        <strain evidence="21 74">289003</strain>
        <strain evidence="34 63">788324</strain>
        <strain evidence="11">RL15000286</strain>
    </source>
</reference>
<dbReference type="EMBL" id="DAAJZA010000001">
    <property type="protein sequence ID" value="HAC1753516.1"/>
    <property type="molecule type" value="Genomic_DNA"/>
</dbReference>
<protein>
    <recommendedName>
        <fullName evidence="2">SH3 domain-containing protein</fullName>
    </recommendedName>
</protein>
<reference evidence="37" key="8">
    <citation type="submission" date="2020-01" db="EMBL/GenBank/DDBJ databases">
        <authorList>
            <consortium name="NCBI Pathogen Detection Project"/>
        </authorList>
    </citation>
    <scope>NUCLEOTIDE SEQUENCE</scope>
    <source>
        <strain evidence="36">09CEB371LM</strain>
        <strain evidence="41">2017-325981-023-01</strain>
        <strain evidence="37">CFIAFB20100120</strain>
        <strain evidence="39">CFIAFB20170037</strain>
        <strain evidence="38">CFIAFB20170045</strain>
        <strain evidence="40">DMG1500109</strain>
    </source>
</reference>
<dbReference type="Proteomes" id="UP000398321">
    <property type="component" value="Unassembled WGS sequence"/>
</dbReference>
<dbReference type="SUPFAM" id="SSF50044">
    <property type="entry name" value="SH3-domain"/>
    <property type="match status" value="2"/>
</dbReference>
<dbReference type="EMBL" id="AAANYN010000008">
    <property type="protein sequence ID" value="EAD5774064.1"/>
    <property type="molecule type" value="Genomic_DNA"/>
</dbReference>
<dbReference type="OMA" id="FCHEEKY"/>
<dbReference type="Gene3D" id="2.30.30.40">
    <property type="entry name" value="SH3 Domains"/>
    <property type="match status" value="1"/>
</dbReference>
<evidence type="ECO:0000313" key="53">
    <source>
        <dbReference type="Proteomes" id="UP000364988"/>
    </source>
</evidence>
<evidence type="ECO:0000313" key="28">
    <source>
        <dbReference type="EMBL" id="ECB9513512.1"/>
    </source>
</evidence>
<dbReference type="Pfam" id="PF07653">
    <property type="entry name" value="SH3_2"/>
    <property type="match status" value="1"/>
</dbReference>
<reference evidence="43 44" key="2">
    <citation type="journal article" date="2018" name="BMC Genomics">
        <title>Genes significantly associated with lineage II food isolates of Listeria monocytogenes.</title>
        <authorList>
            <person name="Pirone-Davies C."/>
            <person name="Chen Y."/>
            <person name="Pightling A."/>
            <person name="Ryan G."/>
            <person name="Wang Y."/>
            <person name="Yao K."/>
            <person name="Hoffmann M."/>
            <person name="Allard M.W."/>
        </authorList>
    </citation>
    <scope>NUCLEOTIDE SEQUENCE [LARGE SCALE GENOMIC DNA]</scope>
    <source>
        <strain evidence="43 44">PNUSAL000550</strain>
    </source>
</reference>
<dbReference type="Proteomes" id="UP000527632">
    <property type="component" value="Unassembled WGS sequence"/>
</dbReference>
<reference evidence="77 78" key="3">
    <citation type="journal article" date="2018" name="Genome Biol.">
        <title>SKESA: strategic k-mer extension for scrupulous assemblies.</title>
        <authorList>
            <person name="Souvorov A."/>
            <person name="Agarwala R."/>
            <person name="Lipman D.J."/>
        </authorList>
    </citation>
    <scope>NUCLEOTIDE SEQUENCE [LARGE SCALE GENOMIC DNA]</scope>
    <source>
        <strain evidence="36">09CEB371LM</strain>
        <strain evidence="41">2017-325981-023-01</strain>
        <strain evidence="37 80">CFIAFB20100120</strain>
        <strain evidence="39">CFIAFB20170037</strain>
        <strain evidence="38 77">CFIAFB20170045</strain>
        <strain evidence="40 79">DMG1500109</strain>
    </source>
</reference>
<evidence type="ECO:0000313" key="65">
    <source>
        <dbReference type="Proteomes" id="UP000481141"/>
    </source>
</evidence>
<dbReference type="EMBL" id="AALGDA010000063">
    <property type="protein sequence ID" value="ECY9784002.1"/>
    <property type="molecule type" value="Genomic_DNA"/>
</dbReference>
<dbReference type="Proteomes" id="UP000842809">
    <property type="component" value="Unassembled WGS sequence"/>
</dbReference>
<dbReference type="Proteomes" id="UP000489121">
    <property type="component" value="Unassembled WGS sequence"/>
</dbReference>
<evidence type="ECO:0000313" key="16">
    <source>
        <dbReference type="EMBL" id="EAG2995958.1"/>
    </source>
</evidence>
<evidence type="ECO:0000313" key="49">
    <source>
        <dbReference type="Proteomes" id="UP000345329"/>
    </source>
</evidence>
<evidence type="ECO:0000313" key="26">
    <source>
        <dbReference type="EMBL" id="EAK9317157.1"/>
    </source>
</evidence>
<dbReference type="Proteomes" id="UP000481141">
    <property type="component" value="Unassembled WGS sequence"/>
</dbReference>
<dbReference type="EMBL" id="AAASLB010000003">
    <property type="protein sequence ID" value="EAE4941740.1"/>
    <property type="molecule type" value="Genomic_DNA"/>
</dbReference>
<dbReference type="EMBL" id="DAAIJL010000007">
    <property type="protein sequence ID" value="HAB8557467.1"/>
    <property type="molecule type" value="Genomic_DNA"/>
</dbReference>
<dbReference type="Proteomes" id="UP000350032">
    <property type="component" value="Unassembled WGS sequence"/>
</dbReference>
<proteinExistence type="predicted"/>
<dbReference type="SMR" id="A0A0B8RER1"/>
<evidence type="ECO:0000313" key="52">
    <source>
        <dbReference type="Proteomes" id="UP000358545"/>
    </source>
</evidence>
<evidence type="ECO:0000313" key="32">
    <source>
        <dbReference type="EMBL" id="EDN7714504.1"/>
    </source>
</evidence>
<dbReference type="InterPro" id="IPR001452">
    <property type="entry name" value="SH3_domain"/>
</dbReference>
<evidence type="ECO:0000313" key="64">
    <source>
        <dbReference type="Proteomes" id="UP000478704"/>
    </source>
</evidence>
<evidence type="ECO:0000259" key="2">
    <source>
        <dbReference type="PROSITE" id="PS50002"/>
    </source>
</evidence>
<dbReference type="EMBL" id="AAANYR010000007">
    <property type="protein sequence ID" value="EAD5787318.1"/>
    <property type="molecule type" value="Genomic_DNA"/>
</dbReference>
<reference evidence="59 67" key="7">
    <citation type="submission" date="2019-04" db="EMBL/GenBank/DDBJ databases">
        <authorList>
            <consortium name="GenomeTrakr network: Whole genome sequencing for foodborne pathogen traceback"/>
        </authorList>
    </citation>
    <scope>NUCLEOTIDE SEQUENCE [LARGE SCALE GENOMIC DNA]</scope>
    <source>
        <strain evidence="20 67">CFSAN072474</strain>
        <strain evidence="30 53">FLAG-55987</strain>
        <strain evidence="26 59">PHLUSALM00088</strain>
    </source>
</reference>
<dbReference type="InterPro" id="IPR014593">
    <property type="entry name" value="UCP034961_SH3_2"/>
</dbReference>
<dbReference type="PIRSF" id="PIRSF034961">
    <property type="entry name" value="UCP034961_SH3_2"/>
    <property type="match status" value="1"/>
</dbReference>
<dbReference type="Proteomes" id="UP000525850">
    <property type="component" value="Unassembled WGS sequence"/>
</dbReference>
<evidence type="ECO:0000313" key="29">
    <source>
        <dbReference type="EMBL" id="ECC1555339.1"/>
    </source>
</evidence>
<dbReference type="Proteomes" id="UP000376505">
    <property type="component" value="Unassembled WGS sequence"/>
</dbReference>
<dbReference type="EMBL" id="AAAIKW010000003">
    <property type="protein sequence ID" value="EAC4552072.1"/>
    <property type="molecule type" value="Genomic_DNA"/>
</dbReference>
<evidence type="ECO:0000313" key="55">
    <source>
        <dbReference type="Proteomes" id="UP000376505"/>
    </source>
</evidence>
<evidence type="ECO:0000313" key="13">
    <source>
        <dbReference type="EMBL" id="EAG2086398.1"/>
    </source>
</evidence>
<evidence type="ECO:0000313" key="54">
    <source>
        <dbReference type="Proteomes" id="UP000365297"/>
    </source>
</evidence>
<dbReference type="InterPro" id="IPR036028">
    <property type="entry name" value="SH3-like_dom_sf"/>
</dbReference>
<evidence type="ECO:0000313" key="36">
    <source>
        <dbReference type="EMBL" id="HAA8052637.1"/>
    </source>
</evidence>
<dbReference type="EMBL" id="DAAJFY010000002">
    <property type="protein sequence ID" value="HAC0274468.1"/>
    <property type="molecule type" value="Genomic_DNA"/>
</dbReference>
<evidence type="ECO:0000313" key="43">
    <source>
        <dbReference type="EMBL" id="RKA09525.1"/>
    </source>
</evidence>
<dbReference type="Proteomes" id="UP000478704">
    <property type="component" value="Unassembled WGS sequence"/>
</dbReference>
<dbReference type="Proteomes" id="UP000331186">
    <property type="component" value="Unassembled WGS sequence"/>
</dbReference>
<dbReference type="EMBL" id="AACKDQ010000017">
    <property type="protein sequence ID" value="EAK9317157.1"/>
    <property type="molecule type" value="Genomic_DNA"/>
</dbReference>
<dbReference type="Proteomes" id="UP000337746">
    <property type="component" value="Unassembled WGS sequence"/>
</dbReference>
<evidence type="ECO:0000313" key="27">
    <source>
        <dbReference type="EMBL" id="ECB9473276.1"/>
    </source>
</evidence>
<dbReference type="EMBL" id="MJTJ01000013">
    <property type="protein sequence ID" value="OET50810.1"/>
    <property type="molecule type" value="Genomic_DNA"/>
</dbReference>
<evidence type="ECO:0000313" key="66">
    <source>
        <dbReference type="Proteomes" id="UP000489121"/>
    </source>
</evidence>
<dbReference type="Proteomes" id="UP000393182">
    <property type="component" value="Unassembled WGS sequence"/>
</dbReference>
<evidence type="ECO:0000313" key="60">
    <source>
        <dbReference type="Proteomes" id="UP000423131"/>
    </source>
</evidence>
<evidence type="ECO:0000313" key="51">
    <source>
        <dbReference type="Proteomes" id="UP000354255"/>
    </source>
</evidence>
<evidence type="ECO:0000313" key="79">
    <source>
        <dbReference type="Proteomes" id="UP000843775"/>
    </source>
</evidence>
<evidence type="ECO:0000313" key="37">
    <source>
        <dbReference type="EMBL" id="HAB8557467.1"/>
    </source>
</evidence>
<evidence type="ECO:0000313" key="3">
    <source>
        <dbReference type="EMBL" id="EAC4552072.1"/>
    </source>
</evidence>
<dbReference type="EMBL" id="AABBHO010000003">
    <property type="protein sequence ID" value="EAG2995958.1"/>
    <property type="molecule type" value="Genomic_DNA"/>
</dbReference>
<sequence>MNQTFIVKKEHVSQYPNPLFVNKNESIWVFEEDTEYPGWIFCKVKSTGKEGWVPKQIIQLSNDGKSGTVSEDYSARELNVKPGDKLESNRELNGWVWCVTEENEAGWVPRENLEA</sequence>